<dbReference type="EMBL" id="BIXY01000026">
    <property type="protein sequence ID" value="GCF08568.1"/>
    <property type="molecule type" value="Genomic_DNA"/>
</dbReference>
<accession>A0A5A5TAY8</accession>
<evidence type="ECO:0000313" key="1">
    <source>
        <dbReference type="EMBL" id="GCF08568.1"/>
    </source>
</evidence>
<organism evidence="1 2">
    <name type="scientific">Dictyobacter arantiisoli</name>
    <dbReference type="NCBI Taxonomy" id="2014874"/>
    <lineage>
        <taxon>Bacteria</taxon>
        <taxon>Bacillati</taxon>
        <taxon>Chloroflexota</taxon>
        <taxon>Ktedonobacteria</taxon>
        <taxon>Ktedonobacterales</taxon>
        <taxon>Dictyobacteraceae</taxon>
        <taxon>Dictyobacter</taxon>
    </lineage>
</organism>
<keyword evidence="2" id="KW-1185">Reference proteome</keyword>
<evidence type="ECO:0000313" key="2">
    <source>
        <dbReference type="Proteomes" id="UP000322530"/>
    </source>
</evidence>
<dbReference type="AlphaFoldDB" id="A0A5A5TAY8"/>
<reference evidence="1 2" key="1">
    <citation type="submission" date="2019-01" db="EMBL/GenBank/DDBJ databases">
        <title>Draft genome sequence of Dictyobacter sp. Uno17.</title>
        <authorList>
            <person name="Wang C.M."/>
            <person name="Zheng Y."/>
            <person name="Sakai Y."/>
            <person name="Abe K."/>
            <person name="Yokota A."/>
            <person name="Yabe S."/>
        </authorList>
    </citation>
    <scope>NUCLEOTIDE SEQUENCE [LARGE SCALE GENOMIC DNA]</scope>
    <source>
        <strain evidence="1 2">Uno17</strain>
    </source>
</reference>
<dbReference type="Proteomes" id="UP000322530">
    <property type="component" value="Unassembled WGS sequence"/>
</dbReference>
<proteinExistence type="predicted"/>
<sequence length="57" mass="6219">MGRPDNYLVCYVKVQGPFQFEQNHAPHIPGIKATTTANTGDVVFDGHSGNALVWGVY</sequence>
<gene>
    <name evidence="1" type="ORF">KDI_21320</name>
</gene>
<name>A0A5A5TAY8_9CHLR</name>
<protein>
    <submittedName>
        <fullName evidence="1">Uncharacterized protein</fullName>
    </submittedName>
</protein>
<comment type="caution">
    <text evidence="1">The sequence shown here is derived from an EMBL/GenBank/DDBJ whole genome shotgun (WGS) entry which is preliminary data.</text>
</comment>